<accession>A0A5B9MLU2</accession>
<dbReference type="PROSITE" id="PS51257">
    <property type="entry name" value="PROKAR_LIPOPROTEIN"/>
    <property type="match status" value="1"/>
</dbReference>
<dbReference type="Pfam" id="PF13180">
    <property type="entry name" value="PDZ_2"/>
    <property type="match status" value="1"/>
</dbReference>
<keyword evidence="3 7" id="KW-0378">Hydrolase</keyword>
<dbReference type="InterPro" id="IPR009003">
    <property type="entry name" value="Peptidase_S1_PA"/>
</dbReference>
<dbReference type="PANTHER" id="PTHR22939:SF129">
    <property type="entry name" value="SERINE PROTEASE HTRA2, MITOCHONDRIAL"/>
    <property type="match status" value="1"/>
</dbReference>
<evidence type="ECO:0000259" key="6">
    <source>
        <dbReference type="SMART" id="SM00228"/>
    </source>
</evidence>
<keyword evidence="5" id="KW-0732">Signal</keyword>
<keyword evidence="8" id="KW-1185">Reference proteome</keyword>
<dbReference type="GO" id="GO:0004252">
    <property type="term" value="F:serine-type endopeptidase activity"/>
    <property type="evidence" value="ECO:0007669"/>
    <property type="project" value="InterPro"/>
</dbReference>
<feature type="signal peptide" evidence="5">
    <location>
        <begin position="1"/>
        <end position="22"/>
    </location>
</feature>
<dbReference type="KEGG" id="smam:Mal15_50570"/>
<dbReference type="EC" id="3.4.21.107" evidence="7"/>
<protein>
    <submittedName>
        <fullName evidence="7">Periplasmic serine endoprotease DegP</fullName>
        <ecNumber evidence="7">3.4.21.107</ecNumber>
    </submittedName>
</protein>
<feature type="chain" id="PRO_5022695092" evidence="5">
    <location>
        <begin position="23"/>
        <end position="451"/>
    </location>
</feature>
<dbReference type="Gene3D" id="2.30.42.10">
    <property type="match status" value="1"/>
</dbReference>
<name>A0A5B9MLU2_9BACT</name>
<evidence type="ECO:0000256" key="3">
    <source>
        <dbReference type="ARBA" id="ARBA00022801"/>
    </source>
</evidence>
<dbReference type="InterPro" id="IPR001478">
    <property type="entry name" value="PDZ"/>
</dbReference>
<dbReference type="PRINTS" id="PR00834">
    <property type="entry name" value="PROTEASES2C"/>
</dbReference>
<organism evidence="7 8">
    <name type="scientific">Stieleria maiorica</name>
    <dbReference type="NCBI Taxonomy" id="2795974"/>
    <lineage>
        <taxon>Bacteria</taxon>
        <taxon>Pseudomonadati</taxon>
        <taxon>Planctomycetota</taxon>
        <taxon>Planctomycetia</taxon>
        <taxon>Pirellulales</taxon>
        <taxon>Pirellulaceae</taxon>
        <taxon>Stieleria</taxon>
    </lineage>
</organism>
<proteinExistence type="inferred from homology"/>
<evidence type="ECO:0000256" key="4">
    <source>
        <dbReference type="SAM" id="MobiDB-lite"/>
    </source>
</evidence>
<feature type="compositionally biased region" description="Low complexity" evidence="4">
    <location>
        <begin position="49"/>
        <end position="61"/>
    </location>
</feature>
<keyword evidence="2 7" id="KW-0645">Protease</keyword>
<dbReference type="RefSeq" id="WP_233902995.1">
    <property type="nucleotide sequence ID" value="NZ_CP036264.1"/>
</dbReference>
<gene>
    <name evidence="7" type="primary">degP_5</name>
    <name evidence="7" type="ORF">Mal15_50570</name>
</gene>
<dbReference type="PANTHER" id="PTHR22939">
    <property type="entry name" value="SERINE PROTEASE FAMILY S1C HTRA-RELATED"/>
    <property type="match status" value="1"/>
</dbReference>
<dbReference type="SUPFAM" id="SSF50156">
    <property type="entry name" value="PDZ domain-like"/>
    <property type="match status" value="1"/>
</dbReference>
<dbReference type="SMART" id="SM00228">
    <property type="entry name" value="PDZ"/>
    <property type="match status" value="1"/>
</dbReference>
<evidence type="ECO:0000313" key="8">
    <source>
        <dbReference type="Proteomes" id="UP000321353"/>
    </source>
</evidence>
<dbReference type="GO" id="GO:0006508">
    <property type="term" value="P:proteolysis"/>
    <property type="evidence" value="ECO:0007669"/>
    <property type="project" value="UniProtKB-KW"/>
</dbReference>
<dbReference type="InterPro" id="IPR001940">
    <property type="entry name" value="Peptidase_S1C"/>
</dbReference>
<evidence type="ECO:0000256" key="2">
    <source>
        <dbReference type="ARBA" id="ARBA00022670"/>
    </source>
</evidence>
<reference evidence="7 8" key="1">
    <citation type="submission" date="2019-02" db="EMBL/GenBank/DDBJ databases">
        <title>Planctomycetal bacteria perform biofilm scaping via a novel small molecule.</title>
        <authorList>
            <person name="Jeske O."/>
            <person name="Boedeker C."/>
            <person name="Wiegand S."/>
            <person name="Breitling P."/>
            <person name="Kallscheuer N."/>
            <person name="Jogler M."/>
            <person name="Rohde M."/>
            <person name="Petersen J."/>
            <person name="Medema M.H."/>
            <person name="Surup F."/>
            <person name="Jogler C."/>
        </authorList>
    </citation>
    <scope>NUCLEOTIDE SEQUENCE [LARGE SCALE GENOMIC DNA]</scope>
    <source>
        <strain evidence="7 8">Mal15</strain>
    </source>
</reference>
<dbReference type="SUPFAM" id="SSF50494">
    <property type="entry name" value="Trypsin-like serine proteases"/>
    <property type="match status" value="1"/>
</dbReference>
<evidence type="ECO:0000256" key="5">
    <source>
        <dbReference type="SAM" id="SignalP"/>
    </source>
</evidence>
<dbReference type="EMBL" id="CP036264">
    <property type="protein sequence ID" value="QEG00981.1"/>
    <property type="molecule type" value="Genomic_DNA"/>
</dbReference>
<evidence type="ECO:0000256" key="1">
    <source>
        <dbReference type="ARBA" id="ARBA00010541"/>
    </source>
</evidence>
<feature type="domain" description="PDZ" evidence="6">
    <location>
        <begin position="350"/>
        <end position="432"/>
    </location>
</feature>
<sequence precursor="true">MLFSRILIALVFSGLTTMMVTACLADDAESKAAPSQPEPKPLDATPLEQADSQQTSAQQASGEQVADGQTAAEQDAETENAATGGDGKPAETDPEVVSSEVLAALQAGPRALSLAFRMAAKRATPSVVVLYAYGQDGGPGGPSDPDETETPEDELPLLERAEIPTPPPAEEKLTGLGSGVIVSEDGLIITNNHVITGATRVVVQLPDETRVDAEVVRGDPDSDVAMVRVNFSEKLDPIAIGDSDKLEIGDWVLAIGSPFKLEATVSAGIISGKNRRLDRIRRSSMLQTDAAINPGNSGGALIDLDGKVVGISTAIATRSGFYQGVGFAIPINQARWIADELDRHAKVRRAAIGTTLVELKPRIAKQFNLEPYSGILVYQIIKGSVAEQAGIQPQDVIVEFAGEQVRDSIGLQEAIERKPIGSKQPIVVRRQGKRVELTVELATVDDPTGQD</sequence>
<evidence type="ECO:0000313" key="7">
    <source>
        <dbReference type="EMBL" id="QEG00981.1"/>
    </source>
</evidence>
<dbReference type="AlphaFoldDB" id="A0A5B9MLU2"/>
<dbReference type="Pfam" id="PF13365">
    <property type="entry name" value="Trypsin_2"/>
    <property type="match status" value="1"/>
</dbReference>
<comment type="similarity">
    <text evidence="1">Belongs to the peptidase S1C family.</text>
</comment>
<dbReference type="InterPro" id="IPR036034">
    <property type="entry name" value="PDZ_sf"/>
</dbReference>
<dbReference type="Gene3D" id="2.40.10.120">
    <property type="match status" value="1"/>
</dbReference>
<dbReference type="Proteomes" id="UP000321353">
    <property type="component" value="Chromosome"/>
</dbReference>
<feature type="region of interest" description="Disordered" evidence="4">
    <location>
        <begin position="30"/>
        <end position="96"/>
    </location>
</feature>